<protein>
    <submittedName>
        <fullName evidence="2">Sporulation protein</fullName>
    </submittedName>
</protein>
<dbReference type="Proteomes" id="UP000426246">
    <property type="component" value="Chromosome"/>
</dbReference>
<sequence>MNVQQTVVPTLLPSISPSPTLTPSPAPDTSKVVMENEAFRIFEPAPNAEVGTTFTVKGQARVFEAAFSYSFEDGHKVLSEGNVKAAAGAPEWADFEYTVTYEKPSNPVGALIIFEKSAKDGASTNQLMIPLKFNPDIIEPLQ</sequence>
<evidence type="ECO:0000259" key="1">
    <source>
        <dbReference type="Pfam" id="PF10648"/>
    </source>
</evidence>
<feature type="domain" description="Bacterial spore germination immunoglobulin-like" evidence="1">
    <location>
        <begin position="40"/>
        <end position="122"/>
    </location>
</feature>
<accession>A0A6B8RWV3</accession>
<evidence type="ECO:0000313" key="3">
    <source>
        <dbReference type="Proteomes" id="UP000426246"/>
    </source>
</evidence>
<dbReference type="InterPro" id="IPR018911">
    <property type="entry name" value="Gmad2_Ig-like_dom"/>
</dbReference>
<dbReference type="Pfam" id="PF10648">
    <property type="entry name" value="Gmad2"/>
    <property type="match status" value="1"/>
</dbReference>
<name>A0A6B8RWV3_9BACL</name>
<evidence type="ECO:0000313" key="2">
    <source>
        <dbReference type="EMBL" id="QGQ99558.1"/>
    </source>
</evidence>
<dbReference type="AlphaFoldDB" id="A0A6B8RWV3"/>
<proteinExistence type="predicted"/>
<keyword evidence="3" id="KW-1185">Reference proteome</keyword>
<reference evidence="3" key="1">
    <citation type="submission" date="2018-11" db="EMBL/GenBank/DDBJ databases">
        <title>Complete genome sequence of Paenibacillus sp. ML311-T8.</title>
        <authorList>
            <person name="Nam Y.-D."/>
            <person name="Kang J."/>
            <person name="Chung W.-H."/>
            <person name="Park Y.S."/>
        </authorList>
    </citation>
    <scope>NUCLEOTIDE SEQUENCE [LARGE SCALE GENOMIC DNA]</scope>
    <source>
        <strain evidence="3">ML311-T8</strain>
    </source>
</reference>
<dbReference type="EMBL" id="CP034235">
    <property type="protein sequence ID" value="QGQ99558.1"/>
    <property type="molecule type" value="Genomic_DNA"/>
</dbReference>
<dbReference type="KEGG" id="ppsc:EHS13_34205"/>
<organism evidence="2 3">
    <name type="scientific">Paenibacillus psychroresistens</name>
    <dbReference type="NCBI Taxonomy" id="1778678"/>
    <lineage>
        <taxon>Bacteria</taxon>
        <taxon>Bacillati</taxon>
        <taxon>Bacillota</taxon>
        <taxon>Bacilli</taxon>
        <taxon>Bacillales</taxon>
        <taxon>Paenibacillaceae</taxon>
        <taxon>Paenibacillus</taxon>
    </lineage>
</organism>
<gene>
    <name evidence="2" type="ORF">EHS13_34205</name>
</gene>